<dbReference type="PANTHER" id="PTHR13271">
    <property type="entry name" value="UNCHARACTERIZED PUTATIVE METHYLTRANSFERASE"/>
    <property type="match status" value="1"/>
</dbReference>
<feature type="domain" description="SET" evidence="1">
    <location>
        <begin position="37"/>
        <end position="275"/>
    </location>
</feature>
<dbReference type="Proteomes" id="UP000076632">
    <property type="component" value="Unassembled WGS sequence"/>
</dbReference>
<protein>
    <submittedName>
        <fullName evidence="2">SET domain-containing protein</fullName>
    </submittedName>
</protein>
<organism evidence="2 3">
    <name type="scientific">Xylona heveae (strain CBS 132557 / TC161)</name>
    <dbReference type="NCBI Taxonomy" id="1328760"/>
    <lineage>
        <taxon>Eukaryota</taxon>
        <taxon>Fungi</taxon>
        <taxon>Dikarya</taxon>
        <taxon>Ascomycota</taxon>
        <taxon>Pezizomycotina</taxon>
        <taxon>Xylonomycetes</taxon>
        <taxon>Xylonales</taxon>
        <taxon>Xylonaceae</taxon>
        <taxon>Xylona</taxon>
    </lineage>
</organism>
<evidence type="ECO:0000313" key="3">
    <source>
        <dbReference type="Proteomes" id="UP000076632"/>
    </source>
</evidence>
<dbReference type="InterPro" id="IPR050600">
    <property type="entry name" value="SETD3_SETD6_MTase"/>
</dbReference>
<dbReference type="EMBL" id="KV407457">
    <property type="protein sequence ID" value="KZF23653.1"/>
    <property type="molecule type" value="Genomic_DNA"/>
</dbReference>
<dbReference type="OMA" id="AWYRSRC"/>
<name>A0A165HKL5_XYLHT</name>
<accession>A0A165HKL5</accession>
<dbReference type="PROSITE" id="PS50280">
    <property type="entry name" value="SET"/>
    <property type="match status" value="1"/>
</dbReference>
<dbReference type="PANTHER" id="PTHR13271:SF76">
    <property type="entry name" value="SET DOMAIN-CONTAINING PROTEIN 8"/>
    <property type="match status" value="1"/>
</dbReference>
<sequence length="487" mass="54829">MIRSGKSSDPGESGSGWLKLPIETLVSWARLRDISFHDVEVKTTGPKGSAVFATKDIIDQDPEPLMTIPREMVLSLEGVYNFAKSDQHLQEVLGALGDYGRTSRGAILVFLLMQCTIACPDIEEKIGVSNGWSDYVKYIPLTPLPSEWTDEERLLLTGTSLEAATNAKVKSLSREFENLRSCTESIPWCKKCWWDAKTGLLSLDDWKQVDSMYRSRALQLPGTGDSMVPCLDMANHASGEETIAAYETDGDGNAVLLLRDGKHLRPGDEVNITYGDEKGACEMLFSYGFIEDTMKNARELFLQLDIPDDDPLKPAKQAVCKTPPGFRLFIREGKTKWESEFIWLVCVNEEDGLEFKVLQTNDGGRELQAFWKGSDLEDITSLKSLLEAEPLWDIFQLRALALLQDRVETQLRRLYETEDAIREARAQLPISSQAWNQATRLRDLEWELLSQAYREFEEEKTLLAGSPTVREFLGLDAGDKADDEDFS</sequence>
<keyword evidence="3" id="KW-1185">Reference proteome</keyword>
<dbReference type="GO" id="GO:0005634">
    <property type="term" value="C:nucleus"/>
    <property type="evidence" value="ECO:0007669"/>
    <property type="project" value="TreeGrafter"/>
</dbReference>
<dbReference type="Gene3D" id="3.90.1410.10">
    <property type="entry name" value="set domain protein methyltransferase, domain 1"/>
    <property type="match status" value="1"/>
</dbReference>
<dbReference type="STRING" id="1328760.A0A165HKL5"/>
<proteinExistence type="predicted"/>
<gene>
    <name evidence="2" type="ORF">L228DRAFT_282353</name>
</gene>
<dbReference type="GeneID" id="28901128"/>
<dbReference type="InParanoid" id="A0A165HKL5"/>
<reference evidence="2 3" key="1">
    <citation type="journal article" date="2016" name="Fungal Biol.">
        <title>The genome of Xylona heveae provides a window into fungal endophytism.</title>
        <authorList>
            <person name="Gazis R."/>
            <person name="Kuo A."/>
            <person name="Riley R."/>
            <person name="LaButti K."/>
            <person name="Lipzen A."/>
            <person name="Lin J."/>
            <person name="Amirebrahimi M."/>
            <person name="Hesse C.N."/>
            <person name="Spatafora J.W."/>
            <person name="Henrissat B."/>
            <person name="Hainaut M."/>
            <person name="Grigoriev I.V."/>
            <person name="Hibbett D.S."/>
        </authorList>
    </citation>
    <scope>NUCLEOTIDE SEQUENCE [LARGE SCALE GENOMIC DNA]</scope>
    <source>
        <strain evidence="2 3">TC161</strain>
    </source>
</reference>
<dbReference type="AlphaFoldDB" id="A0A165HKL5"/>
<dbReference type="InterPro" id="IPR001214">
    <property type="entry name" value="SET_dom"/>
</dbReference>
<evidence type="ECO:0000313" key="2">
    <source>
        <dbReference type="EMBL" id="KZF23653.1"/>
    </source>
</evidence>
<evidence type="ECO:0000259" key="1">
    <source>
        <dbReference type="PROSITE" id="PS50280"/>
    </source>
</evidence>
<dbReference type="CDD" id="cd10527">
    <property type="entry name" value="SET_LSMT"/>
    <property type="match status" value="1"/>
</dbReference>
<dbReference type="RefSeq" id="XP_018189208.1">
    <property type="nucleotide sequence ID" value="XM_018335991.1"/>
</dbReference>
<dbReference type="OrthoDB" id="441812at2759"/>
<dbReference type="GO" id="GO:0016279">
    <property type="term" value="F:protein-lysine N-methyltransferase activity"/>
    <property type="evidence" value="ECO:0007669"/>
    <property type="project" value="TreeGrafter"/>
</dbReference>
<dbReference type="SUPFAM" id="SSF82199">
    <property type="entry name" value="SET domain"/>
    <property type="match status" value="1"/>
</dbReference>
<dbReference type="InterPro" id="IPR046341">
    <property type="entry name" value="SET_dom_sf"/>
</dbReference>